<dbReference type="AlphaFoldDB" id="A0A915IWJ5"/>
<accession>A0A915IWJ5</accession>
<organism evidence="1 2">
    <name type="scientific">Romanomermis culicivorax</name>
    <name type="common">Nematode worm</name>
    <dbReference type="NCBI Taxonomy" id="13658"/>
    <lineage>
        <taxon>Eukaryota</taxon>
        <taxon>Metazoa</taxon>
        <taxon>Ecdysozoa</taxon>
        <taxon>Nematoda</taxon>
        <taxon>Enoplea</taxon>
        <taxon>Dorylaimia</taxon>
        <taxon>Mermithida</taxon>
        <taxon>Mermithoidea</taxon>
        <taxon>Mermithidae</taxon>
        <taxon>Romanomermis</taxon>
    </lineage>
</organism>
<keyword evidence="1" id="KW-1185">Reference proteome</keyword>
<sequence>MRSRLNADRSMPFEKVPLTDACGASEIETTRGFASTIRHLFENDRRSDHMKDLNSLEEG</sequence>
<evidence type="ECO:0000313" key="1">
    <source>
        <dbReference type="Proteomes" id="UP000887565"/>
    </source>
</evidence>
<protein>
    <submittedName>
        <fullName evidence="2">Uncharacterized protein</fullName>
    </submittedName>
</protein>
<evidence type="ECO:0000313" key="2">
    <source>
        <dbReference type="WBParaSite" id="nRc.2.0.1.t17780-RA"/>
    </source>
</evidence>
<proteinExistence type="predicted"/>
<name>A0A915IWJ5_ROMCU</name>
<dbReference type="Proteomes" id="UP000887565">
    <property type="component" value="Unplaced"/>
</dbReference>
<reference evidence="2" key="1">
    <citation type="submission" date="2022-11" db="UniProtKB">
        <authorList>
            <consortium name="WormBaseParasite"/>
        </authorList>
    </citation>
    <scope>IDENTIFICATION</scope>
</reference>
<dbReference type="WBParaSite" id="nRc.2.0.1.t17780-RA">
    <property type="protein sequence ID" value="nRc.2.0.1.t17780-RA"/>
    <property type="gene ID" value="nRc.2.0.1.g17780"/>
</dbReference>